<dbReference type="InterPro" id="IPR005036">
    <property type="entry name" value="CBM21_dom"/>
</dbReference>
<dbReference type="InterPro" id="IPR038175">
    <property type="entry name" value="CBM21_dom_sf"/>
</dbReference>
<keyword evidence="4" id="KW-1185">Reference proteome</keyword>
<reference evidence="3 4" key="1">
    <citation type="journal article" date="2015" name="Fungal Genet. Biol.">
        <title>Evolution of novel wood decay mechanisms in Agaricales revealed by the genome sequences of Fistulina hepatica and Cylindrobasidium torrendii.</title>
        <authorList>
            <person name="Floudas D."/>
            <person name="Held B.W."/>
            <person name="Riley R."/>
            <person name="Nagy L.G."/>
            <person name="Koehler G."/>
            <person name="Ransdell A.S."/>
            <person name="Younus H."/>
            <person name="Chow J."/>
            <person name="Chiniquy J."/>
            <person name="Lipzen A."/>
            <person name="Tritt A."/>
            <person name="Sun H."/>
            <person name="Haridas S."/>
            <person name="LaButti K."/>
            <person name="Ohm R.A."/>
            <person name="Kues U."/>
            <person name="Blanchette R.A."/>
            <person name="Grigoriev I.V."/>
            <person name="Minto R.E."/>
            <person name="Hibbett D.S."/>
        </authorList>
    </citation>
    <scope>NUCLEOTIDE SEQUENCE [LARGE SCALE GENOMIC DNA]</scope>
    <source>
        <strain evidence="3 4">ATCC 64428</strain>
    </source>
</reference>
<dbReference type="GO" id="GO:0000164">
    <property type="term" value="C:protein phosphatase type 1 complex"/>
    <property type="evidence" value="ECO:0007669"/>
    <property type="project" value="TreeGrafter"/>
</dbReference>
<dbReference type="AlphaFoldDB" id="A0A0D7A9S7"/>
<dbReference type="PANTHER" id="PTHR12307:SF36">
    <property type="entry name" value="GLYCOGEN-BINDING SUBUNIT 76A"/>
    <property type="match status" value="1"/>
</dbReference>
<dbReference type="PANTHER" id="PTHR12307">
    <property type="entry name" value="PROTEIN PHOSPHATASE 1 REGULATORY SUBUNIT"/>
    <property type="match status" value="1"/>
</dbReference>
<feature type="compositionally biased region" description="Low complexity" evidence="1">
    <location>
        <begin position="594"/>
        <end position="614"/>
    </location>
</feature>
<dbReference type="EMBL" id="KN881931">
    <property type="protein sequence ID" value="KIY47578.1"/>
    <property type="molecule type" value="Genomic_DNA"/>
</dbReference>
<feature type="compositionally biased region" description="Polar residues" evidence="1">
    <location>
        <begin position="1"/>
        <end position="15"/>
    </location>
</feature>
<dbReference type="GO" id="GO:0005979">
    <property type="term" value="P:regulation of glycogen biosynthetic process"/>
    <property type="evidence" value="ECO:0007669"/>
    <property type="project" value="TreeGrafter"/>
</dbReference>
<organism evidence="3 4">
    <name type="scientific">Fistulina hepatica ATCC 64428</name>
    <dbReference type="NCBI Taxonomy" id="1128425"/>
    <lineage>
        <taxon>Eukaryota</taxon>
        <taxon>Fungi</taxon>
        <taxon>Dikarya</taxon>
        <taxon>Basidiomycota</taxon>
        <taxon>Agaricomycotina</taxon>
        <taxon>Agaricomycetes</taxon>
        <taxon>Agaricomycetidae</taxon>
        <taxon>Agaricales</taxon>
        <taxon>Fistulinaceae</taxon>
        <taxon>Fistulina</taxon>
    </lineage>
</organism>
<proteinExistence type="predicted"/>
<dbReference type="Gene3D" id="2.60.40.2440">
    <property type="entry name" value="Carbohydrate binding type-21 domain"/>
    <property type="match status" value="1"/>
</dbReference>
<evidence type="ECO:0000313" key="3">
    <source>
        <dbReference type="EMBL" id="KIY47578.1"/>
    </source>
</evidence>
<feature type="domain" description="CBM21" evidence="2">
    <location>
        <begin position="273"/>
        <end position="419"/>
    </location>
</feature>
<feature type="region of interest" description="Disordered" evidence="1">
    <location>
        <begin position="451"/>
        <end position="479"/>
    </location>
</feature>
<feature type="compositionally biased region" description="Low complexity" evidence="1">
    <location>
        <begin position="135"/>
        <end position="152"/>
    </location>
</feature>
<feature type="region of interest" description="Disordered" evidence="1">
    <location>
        <begin position="120"/>
        <end position="153"/>
    </location>
</feature>
<evidence type="ECO:0000256" key="1">
    <source>
        <dbReference type="SAM" id="MobiDB-lite"/>
    </source>
</evidence>
<feature type="region of interest" description="Disordered" evidence="1">
    <location>
        <begin position="1"/>
        <end position="83"/>
    </location>
</feature>
<dbReference type="Pfam" id="PF03370">
    <property type="entry name" value="CBM_21"/>
    <property type="match status" value="1"/>
</dbReference>
<feature type="compositionally biased region" description="Acidic residues" evidence="1">
    <location>
        <begin position="70"/>
        <end position="79"/>
    </location>
</feature>
<feature type="compositionally biased region" description="Acidic residues" evidence="1">
    <location>
        <begin position="199"/>
        <end position="212"/>
    </location>
</feature>
<feature type="region of interest" description="Disordered" evidence="1">
    <location>
        <begin position="818"/>
        <end position="849"/>
    </location>
</feature>
<evidence type="ECO:0000259" key="2">
    <source>
        <dbReference type="PROSITE" id="PS51159"/>
    </source>
</evidence>
<dbReference type="GO" id="GO:2001069">
    <property type="term" value="F:glycogen binding"/>
    <property type="evidence" value="ECO:0007669"/>
    <property type="project" value="TreeGrafter"/>
</dbReference>
<feature type="region of interest" description="Disordered" evidence="1">
    <location>
        <begin position="583"/>
        <end position="645"/>
    </location>
</feature>
<dbReference type="GO" id="GO:0008157">
    <property type="term" value="F:protein phosphatase 1 binding"/>
    <property type="evidence" value="ECO:0007669"/>
    <property type="project" value="TreeGrafter"/>
</dbReference>
<feature type="compositionally biased region" description="Polar residues" evidence="1">
    <location>
        <begin position="832"/>
        <end position="842"/>
    </location>
</feature>
<dbReference type="PROSITE" id="PS51159">
    <property type="entry name" value="CBM21"/>
    <property type="match status" value="1"/>
</dbReference>
<dbReference type="Proteomes" id="UP000054144">
    <property type="component" value="Unassembled WGS sequence"/>
</dbReference>
<gene>
    <name evidence="3" type="ORF">FISHEDRAFT_59554</name>
</gene>
<feature type="compositionally biased region" description="Polar residues" evidence="1">
    <location>
        <begin position="453"/>
        <end position="470"/>
    </location>
</feature>
<dbReference type="InterPro" id="IPR050782">
    <property type="entry name" value="PP1_regulatory_subunit_3"/>
</dbReference>
<sequence>MPYSSPNLPSKTSPQPAGRTRHRRSWSIQGDPRFFQASSGPGAFSPLPALPRRTSKTKPPFMFHFHGSDDSDASDDTHDDTDARKSALTIDTAHLDAVPFPRQSPSPQALEPLLQLHMTPARPSVSRSNSHPVVLSKGKPLKSSLKPSSSSSDIASIPLHLRSRSAPSTPSLKNVHFAQRDAIRIFNRAARPSSVSLDNDTENTETETEIESQADRFPFAPNSLSSEGEPTPYEVDTDTSSRVPYVPNIHPLKFVDEDGAVFLPADDLSWARHIYIESIKLSPSVNTKDKEVAIAGTIIVRNVSFEKHVAIRFTLDDWRTTSEVVARYIESLPALPDNLQPTVVQELRVHAAQYSKPLSVLQAQSHRISPSFDRFAFAIRLGDYAHALSARTMWLVARYTAPGIGEWWDNNGSYCLAQLSQSRNYRINFRVSQQHAQMQLPAGTSIVSAGLSKASSDSQSTEGAVTSSIPSARPTKRARGYSAPSIFQASPMILLHPSSASPSAPELTADSAPLHLTNDCNVLSSGNSLTRLPDEDSLRRASETKRVLAARLSKLNLCNYARPSNLLTWMQAAAGGSILTPDWQCAPPMERDASTSSTISADSSVSLESSVTSLAPPPALDPSVAQESSSDEEEQPTPPLSPGAQHIDELRARVDSNDDLQSLIRDSTVGSSVPQTDHTQTKLNEVTVTEATVDVENGNEEGSADRVDVVVHSNVLHALAPSKAVRGGEEGRGRAVRDLVQSLLPSLLPSFVGLSSRDSGHVLKREERLDGTAMQVDEESDTADADAILQIPSPRKRTDSALIVRSAVPFVGHPARTKSEDVITGTPEDVSENATESTSTPLARSGTADLPSSTAYDAESLHVDPAASTSVVPFPSLASPTLETSHATSVASSVESLSDSPVANGALPVVSTPVVAPASQDSLYKAFLRQWCFNSGPTPAT</sequence>
<protein>
    <recommendedName>
        <fullName evidence="2">CBM21 domain-containing protein</fullName>
    </recommendedName>
</protein>
<name>A0A0D7A9S7_9AGAR</name>
<evidence type="ECO:0000313" key="4">
    <source>
        <dbReference type="Proteomes" id="UP000054144"/>
    </source>
</evidence>
<accession>A0A0D7A9S7</accession>
<feature type="region of interest" description="Disordered" evidence="1">
    <location>
        <begin position="194"/>
        <end position="240"/>
    </location>
</feature>
<dbReference type="OrthoDB" id="1881at2759"/>